<dbReference type="AlphaFoldDB" id="A0A850H267"/>
<sequence length="126" mass="14240">MPMQIVRTILWLLLLAALLLFSWANWEPGVTVRIWEGIVVDTRLPAIVILSFLAGLVPMWLYHRGVKWRLSRRIRALEEAARTSALAPAAHDEAAPHSRTHTAAESDTATEVRADHDRPRPFDNSL</sequence>
<evidence type="ECO:0000256" key="1">
    <source>
        <dbReference type="SAM" id="MobiDB-lite"/>
    </source>
</evidence>
<evidence type="ECO:0000313" key="4">
    <source>
        <dbReference type="Proteomes" id="UP000561438"/>
    </source>
</evidence>
<feature type="compositionally biased region" description="Basic and acidic residues" evidence="1">
    <location>
        <begin position="110"/>
        <end position="126"/>
    </location>
</feature>
<dbReference type="EMBL" id="JABWGV010000001">
    <property type="protein sequence ID" value="NVD44013.1"/>
    <property type="molecule type" value="Genomic_DNA"/>
</dbReference>
<proteinExistence type="predicted"/>
<name>A0A850H267_9SPHN</name>
<protein>
    <submittedName>
        <fullName evidence="3">LapA family protein</fullName>
    </submittedName>
</protein>
<feature type="transmembrane region" description="Helical" evidence="2">
    <location>
        <begin position="44"/>
        <end position="63"/>
    </location>
</feature>
<gene>
    <name evidence="3" type="ORF">HUV48_03140</name>
</gene>
<keyword evidence="2" id="KW-0812">Transmembrane</keyword>
<organism evidence="3 4">
    <name type="scientific">Qipengyuania atrilutea</name>
    <dbReference type="NCBI Taxonomy" id="2744473"/>
    <lineage>
        <taxon>Bacteria</taxon>
        <taxon>Pseudomonadati</taxon>
        <taxon>Pseudomonadota</taxon>
        <taxon>Alphaproteobacteria</taxon>
        <taxon>Sphingomonadales</taxon>
        <taxon>Erythrobacteraceae</taxon>
        <taxon>Qipengyuania</taxon>
    </lineage>
</organism>
<keyword evidence="4" id="KW-1185">Reference proteome</keyword>
<comment type="caution">
    <text evidence="3">The sequence shown here is derived from an EMBL/GenBank/DDBJ whole genome shotgun (WGS) entry which is preliminary data.</text>
</comment>
<accession>A0A850H267</accession>
<evidence type="ECO:0000313" key="3">
    <source>
        <dbReference type="EMBL" id="NVD44013.1"/>
    </source>
</evidence>
<keyword evidence="2" id="KW-1133">Transmembrane helix</keyword>
<reference evidence="3 4" key="1">
    <citation type="submission" date="2020-06" db="EMBL/GenBank/DDBJ databases">
        <title>Altererythrobacter sp. HHU K3-1.</title>
        <authorList>
            <person name="Zhang D."/>
            <person name="Xue H."/>
        </authorList>
    </citation>
    <scope>NUCLEOTIDE SEQUENCE [LARGE SCALE GENOMIC DNA]</scope>
    <source>
        <strain evidence="3 4">HHU K3-1</strain>
    </source>
</reference>
<dbReference type="Proteomes" id="UP000561438">
    <property type="component" value="Unassembled WGS sequence"/>
</dbReference>
<keyword evidence="2" id="KW-0472">Membrane</keyword>
<dbReference type="RefSeq" id="WP_176266300.1">
    <property type="nucleotide sequence ID" value="NZ_JABWGV010000001.1"/>
</dbReference>
<feature type="region of interest" description="Disordered" evidence="1">
    <location>
        <begin position="82"/>
        <end position="126"/>
    </location>
</feature>
<evidence type="ECO:0000256" key="2">
    <source>
        <dbReference type="SAM" id="Phobius"/>
    </source>
</evidence>